<accession>A0A2N5IZ34</accession>
<organism evidence="1 2">
    <name type="scientific">Bifidobacterium parmae</name>
    <dbReference type="NCBI Taxonomy" id="361854"/>
    <lineage>
        <taxon>Bacteria</taxon>
        <taxon>Bacillati</taxon>
        <taxon>Actinomycetota</taxon>
        <taxon>Actinomycetes</taxon>
        <taxon>Bifidobacteriales</taxon>
        <taxon>Bifidobacteriaceae</taxon>
        <taxon>Bifidobacterium</taxon>
    </lineage>
</organism>
<gene>
    <name evidence="1" type="ORF">Uis4E_1611</name>
</gene>
<evidence type="ECO:0008006" key="3">
    <source>
        <dbReference type="Google" id="ProtNLM"/>
    </source>
</evidence>
<reference evidence="1 2" key="1">
    <citation type="submission" date="2017-07" db="EMBL/GenBank/DDBJ databases">
        <title>Bifidobacterium novel species.</title>
        <authorList>
            <person name="Lugli G.A."/>
            <person name="Milani C."/>
            <person name="Duranti S."/>
            <person name="Mangifesta M."/>
        </authorList>
    </citation>
    <scope>NUCLEOTIDE SEQUENCE [LARGE SCALE GENOMIC DNA]</scope>
    <source>
        <strain evidence="1 2">77</strain>
    </source>
</reference>
<proteinExistence type="predicted"/>
<sequence>MMTFFTVLGVVLGLAGIAYMIYSLCRPEKF</sequence>
<name>A0A2N5IZ34_9BIFI</name>
<evidence type="ECO:0000313" key="1">
    <source>
        <dbReference type="EMBL" id="PLS27215.1"/>
    </source>
</evidence>
<keyword evidence="2" id="KW-1185">Reference proteome</keyword>
<protein>
    <recommendedName>
        <fullName evidence="3">Potassium-transporting ATPase subunit F</fullName>
    </recommendedName>
</protein>
<dbReference type="EMBL" id="NMWT01000025">
    <property type="protein sequence ID" value="PLS27215.1"/>
    <property type="molecule type" value="Genomic_DNA"/>
</dbReference>
<evidence type="ECO:0000313" key="2">
    <source>
        <dbReference type="Proteomes" id="UP000235034"/>
    </source>
</evidence>
<dbReference type="AlphaFoldDB" id="A0A2N5IZ34"/>
<comment type="caution">
    <text evidence="1">The sequence shown here is derived from an EMBL/GenBank/DDBJ whole genome shotgun (WGS) entry which is preliminary data.</text>
</comment>
<dbReference type="Proteomes" id="UP000235034">
    <property type="component" value="Unassembled WGS sequence"/>
</dbReference>